<protein>
    <recommendedName>
        <fullName evidence="2">Wings apart-like protein C-terminal domain-containing protein</fullName>
    </recommendedName>
</protein>
<evidence type="ECO:0000313" key="3">
    <source>
        <dbReference type="EMBL" id="ERM95221.1"/>
    </source>
</evidence>
<evidence type="ECO:0000313" key="4">
    <source>
        <dbReference type="Proteomes" id="UP000017836"/>
    </source>
</evidence>
<dbReference type="KEGG" id="atr:18423152"/>
<dbReference type="FunFam" id="1.25.10.10:FF:000519">
    <property type="entry name" value="WAPL (Wings apart-like protein regulation of heterochromatin) protein"/>
    <property type="match status" value="1"/>
</dbReference>
<dbReference type="Gramene" id="ERM95221">
    <property type="protein sequence ID" value="ERM95221"/>
    <property type="gene ID" value="AMTR_s00009p00267550"/>
</dbReference>
<reference evidence="4" key="1">
    <citation type="journal article" date="2013" name="Science">
        <title>The Amborella genome and the evolution of flowering plants.</title>
        <authorList>
            <consortium name="Amborella Genome Project"/>
        </authorList>
    </citation>
    <scope>NUCLEOTIDE SEQUENCE [LARGE SCALE GENOMIC DNA]</scope>
</reference>
<dbReference type="Pfam" id="PF07814">
    <property type="entry name" value="WAPL"/>
    <property type="match status" value="1"/>
</dbReference>
<dbReference type="SUPFAM" id="SSF48371">
    <property type="entry name" value="ARM repeat"/>
    <property type="match status" value="1"/>
</dbReference>
<dbReference type="HOGENOM" id="CLU_015006_0_0_1"/>
<gene>
    <name evidence="3" type="ORF">AMTR_s00009p00267550</name>
</gene>
<dbReference type="PANTHER" id="PTHR22100">
    <property type="entry name" value="WINGS APART-LIKE PROTEIN HOMOLOG"/>
    <property type="match status" value="1"/>
</dbReference>
<dbReference type="Proteomes" id="UP000017836">
    <property type="component" value="Unassembled WGS sequence"/>
</dbReference>
<evidence type="ECO:0000256" key="1">
    <source>
        <dbReference type="ARBA" id="ARBA00006854"/>
    </source>
</evidence>
<dbReference type="PANTHER" id="PTHR22100:SF13">
    <property type="entry name" value="WINGS APART-LIKE PROTEIN HOMOLOG"/>
    <property type="match status" value="1"/>
</dbReference>
<proteinExistence type="inferred from homology"/>
<dbReference type="InterPro" id="IPR016024">
    <property type="entry name" value="ARM-type_fold"/>
</dbReference>
<dbReference type="OrthoDB" id="78088at2759"/>
<name>W1NIF1_AMBTC</name>
<dbReference type="Gene3D" id="1.25.10.10">
    <property type="entry name" value="Leucine-rich Repeat Variant"/>
    <property type="match status" value="2"/>
</dbReference>
<organism evidence="3 4">
    <name type="scientific">Amborella trichopoda</name>
    <dbReference type="NCBI Taxonomy" id="13333"/>
    <lineage>
        <taxon>Eukaryota</taxon>
        <taxon>Viridiplantae</taxon>
        <taxon>Streptophyta</taxon>
        <taxon>Embryophyta</taxon>
        <taxon>Tracheophyta</taxon>
        <taxon>Spermatophyta</taxon>
        <taxon>Magnoliopsida</taxon>
        <taxon>Amborellales</taxon>
        <taxon>Amborellaceae</taxon>
        <taxon>Amborella</taxon>
    </lineage>
</organism>
<accession>W1NIF1</accession>
<dbReference type="InterPro" id="IPR039874">
    <property type="entry name" value="WAPL"/>
</dbReference>
<dbReference type="STRING" id="13333.W1NIF1"/>
<comment type="similarity">
    <text evidence="1">Belongs to the WAPL family.</text>
</comment>
<dbReference type="eggNOG" id="KOG2152">
    <property type="taxonomic scope" value="Eukaryota"/>
</dbReference>
<dbReference type="EMBL" id="KI397501">
    <property type="protein sequence ID" value="ERM95221.1"/>
    <property type="molecule type" value="Genomic_DNA"/>
</dbReference>
<dbReference type="InterPro" id="IPR011989">
    <property type="entry name" value="ARM-like"/>
</dbReference>
<sequence length="899" mass="98739">MIVRTYHRRSRCNGRALSDCSSYGDEDSFRESLSQESSQEMFSYPFSSQDSSSWSMEATELCPSSKDLDLWPLPPRPLVNSSDCPKSKKPRTLISETMDNVDVSEEMDGSRRNKGVWSSCVPATASLMEAQEFGEMMEHVDEAYFALDGLRPGQPLRIQRASLLSLLSICGTSQQRRVLRAQGMAKAIFDAILILHTDDSPSTLAAAAIFFVLASDGQDEHLLESSECVKFLLKLLHPPKTVTIEKKVPTIGSKLLAARVDSGLLRAKPESSDANVSAIDAKVLEILHIGEEMKLIRTEENRMRRPELSSKWIALLTLEKACLSTVALEDTSGSVRRVGGKFKERFRELGGLDSIVDVIVDCHSVLEGVLKHSSLAVHKLKSEGALQSLALLLRCFKIIENATFLSKENQNHLLEMNAKLECPGSPLSFVGLILSAIKIISGLILLGKRDSPSSSSRGKSFDDFEELKGKSDSKLTCSLEELYHKEKPSILIKNGMSRKVYRDYQSFSSQTEYSFTDSMTTSSCGANTFSVKEPAHSKEKAEDLNGRISSINDNGVKEKSAVLGKRCLSEDVECKSVDSQDPFAFDEYDMEPSKWEQISSIYKRTSRSENTVSADTELDDGHELKLATRTNGKAVNGKACHVSVDTCSSMIAEEDILDDCLRAAIKVLMNLTNDNSVGCKEIAACGGLDTMAALIVGHFPIFHSSLSLSHDNEDITPSLKTEICDLDRNDKDYLSDHEMELLVAILGVLVNLVEKDTGNRTQLAAASVLLPDGGRSEEGKGSRQAVIPLLCSIFLANQGAGETVNDGTISPWDDEAAILQGEREAEKMIVEAYAALLLAFLSNESVNAREAIARCLPEHNLRALVPVLERFVAFHLTLNMISPDTHAIVCEVIESCRMP</sequence>
<evidence type="ECO:0000259" key="2">
    <source>
        <dbReference type="Pfam" id="PF07814"/>
    </source>
</evidence>
<dbReference type="OMA" id="DFEPSKW"/>
<dbReference type="AlphaFoldDB" id="W1NIF1"/>
<feature type="domain" description="Wings apart-like protein C-terminal" evidence="2">
    <location>
        <begin position="126"/>
        <end position="696"/>
    </location>
</feature>
<dbReference type="InterPro" id="IPR022771">
    <property type="entry name" value="WAPL_C"/>
</dbReference>
<keyword evidence="4" id="KW-1185">Reference proteome</keyword>